<gene>
    <name evidence="1" type="ORF">RRG08_041387</name>
</gene>
<protein>
    <submittedName>
        <fullName evidence="1">Uncharacterized protein</fullName>
    </submittedName>
</protein>
<accession>A0AAE0XR37</accession>
<evidence type="ECO:0000313" key="2">
    <source>
        <dbReference type="Proteomes" id="UP001283361"/>
    </source>
</evidence>
<dbReference type="AlphaFoldDB" id="A0AAE0XR37"/>
<name>A0AAE0XR37_9GAST</name>
<reference evidence="1" key="1">
    <citation type="journal article" date="2023" name="G3 (Bethesda)">
        <title>A reference genome for the long-term kleptoplast-retaining sea slug Elysia crispata morphotype clarki.</title>
        <authorList>
            <person name="Eastman K.E."/>
            <person name="Pendleton A.L."/>
            <person name="Shaikh M.A."/>
            <person name="Suttiyut T."/>
            <person name="Ogas R."/>
            <person name="Tomko P."/>
            <person name="Gavelis G."/>
            <person name="Widhalm J.R."/>
            <person name="Wisecaver J.H."/>
        </authorList>
    </citation>
    <scope>NUCLEOTIDE SEQUENCE</scope>
    <source>
        <strain evidence="1">ECLA1</strain>
    </source>
</reference>
<keyword evidence="2" id="KW-1185">Reference proteome</keyword>
<evidence type="ECO:0000313" key="1">
    <source>
        <dbReference type="EMBL" id="KAK3705513.1"/>
    </source>
</evidence>
<dbReference type="Proteomes" id="UP001283361">
    <property type="component" value="Unassembled WGS sequence"/>
</dbReference>
<organism evidence="1 2">
    <name type="scientific">Elysia crispata</name>
    <name type="common">lettuce slug</name>
    <dbReference type="NCBI Taxonomy" id="231223"/>
    <lineage>
        <taxon>Eukaryota</taxon>
        <taxon>Metazoa</taxon>
        <taxon>Spiralia</taxon>
        <taxon>Lophotrochozoa</taxon>
        <taxon>Mollusca</taxon>
        <taxon>Gastropoda</taxon>
        <taxon>Heterobranchia</taxon>
        <taxon>Euthyneura</taxon>
        <taxon>Panpulmonata</taxon>
        <taxon>Sacoglossa</taxon>
        <taxon>Placobranchoidea</taxon>
        <taxon>Plakobranchidae</taxon>
        <taxon>Elysia</taxon>
    </lineage>
</organism>
<comment type="caution">
    <text evidence="1">The sequence shown here is derived from an EMBL/GenBank/DDBJ whole genome shotgun (WGS) entry which is preliminary data.</text>
</comment>
<sequence length="73" mass="7972">MTLSHLYGLPQAACNTDLQSGQHSLDLQRALRPTGVVDLRPLQDDVITDRIPGLPRPNLEGTVVTGKVTKKVR</sequence>
<proteinExistence type="predicted"/>
<dbReference type="EMBL" id="JAWDGP010007770">
    <property type="protein sequence ID" value="KAK3705513.1"/>
    <property type="molecule type" value="Genomic_DNA"/>
</dbReference>